<dbReference type="AlphaFoldDB" id="A0A1Y1YRA4"/>
<dbReference type="STRING" id="1231657.A0A1Y1YRA4"/>
<evidence type="ECO:0000313" key="2">
    <source>
        <dbReference type="EMBL" id="ORY00553.1"/>
    </source>
</evidence>
<reference evidence="2 3" key="1">
    <citation type="submission" date="2016-07" db="EMBL/GenBank/DDBJ databases">
        <title>Pervasive Adenine N6-methylation of Active Genes in Fungi.</title>
        <authorList>
            <consortium name="DOE Joint Genome Institute"/>
            <person name="Mondo S.J."/>
            <person name="Dannebaum R.O."/>
            <person name="Kuo R.C."/>
            <person name="Labutti K."/>
            <person name="Haridas S."/>
            <person name="Kuo A."/>
            <person name="Salamov A."/>
            <person name="Ahrendt S.R."/>
            <person name="Lipzen A."/>
            <person name="Sullivan W."/>
            <person name="Andreopoulos W.B."/>
            <person name="Clum A."/>
            <person name="Lindquist E."/>
            <person name="Daum C."/>
            <person name="Ramamoorthy G.K."/>
            <person name="Gryganskyi A."/>
            <person name="Culley D."/>
            <person name="Magnuson J.K."/>
            <person name="James T.Y."/>
            <person name="O'Malley M.A."/>
            <person name="Stajich J.E."/>
            <person name="Spatafora J.W."/>
            <person name="Visel A."/>
            <person name="Grigoriev I.V."/>
        </authorList>
    </citation>
    <scope>NUCLEOTIDE SEQUENCE [LARGE SCALE GENOMIC DNA]</scope>
    <source>
        <strain evidence="2 3">CBS 115471</strain>
    </source>
</reference>
<evidence type="ECO:0000313" key="3">
    <source>
        <dbReference type="Proteomes" id="UP000193144"/>
    </source>
</evidence>
<dbReference type="EMBL" id="MCFA01000182">
    <property type="protein sequence ID" value="ORY00553.1"/>
    <property type="molecule type" value="Genomic_DNA"/>
</dbReference>
<protein>
    <recommendedName>
        <fullName evidence="4">Cora-like Mg2+ transporter protein-domain-containing protein</fullName>
    </recommendedName>
</protein>
<dbReference type="OrthoDB" id="2830640at2759"/>
<organism evidence="2 3">
    <name type="scientific">Clohesyomyces aquaticus</name>
    <dbReference type="NCBI Taxonomy" id="1231657"/>
    <lineage>
        <taxon>Eukaryota</taxon>
        <taxon>Fungi</taxon>
        <taxon>Dikarya</taxon>
        <taxon>Ascomycota</taxon>
        <taxon>Pezizomycotina</taxon>
        <taxon>Dothideomycetes</taxon>
        <taxon>Pleosporomycetidae</taxon>
        <taxon>Pleosporales</taxon>
        <taxon>Lindgomycetaceae</taxon>
        <taxon>Clohesyomyces</taxon>
    </lineage>
</organism>
<keyword evidence="1" id="KW-0472">Membrane</keyword>
<comment type="caution">
    <text evidence="2">The sequence shown here is derived from an EMBL/GenBank/DDBJ whole genome shotgun (WGS) entry which is preliminary data.</text>
</comment>
<dbReference type="Proteomes" id="UP000193144">
    <property type="component" value="Unassembled WGS sequence"/>
</dbReference>
<keyword evidence="3" id="KW-1185">Reference proteome</keyword>
<evidence type="ECO:0000256" key="1">
    <source>
        <dbReference type="SAM" id="Phobius"/>
    </source>
</evidence>
<feature type="transmembrane region" description="Helical" evidence="1">
    <location>
        <begin position="389"/>
        <end position="414"/>
    </location>
</feature>
<accession>A0A1Y1YRA4</accession>
<keyword evidence="1" id="KW-1133">Transmembrane helix</keyword>
<keyword evidence="1" id="KW-0812">Transmembrane</keyword>
<evidence type="ECO:0008006" key="4">
    <source>
        <dbReference type="Google" id="ProtNLM"/>
    </source>
</evidence>
<gene>
    <name evidence="2" type="ORF">BCR34DRAFT_546839</name>
</gene>
<sequence length="462" mass="53023">MDWARNNAGVSDSDLADVFKYEPKPTSVIKMVESRGYQPQIWTLKSHDEWMEWIEKEMQSMHGGERGLVLVIAKRTGEHTLEVSGSVSIDSWLDSAESRMPRSNWRRPEHSFSAFKEKKKEEEGGSRDVRTLPFSSETFKILSRNFCTHGTIARVISRADIPYFSSETVVMSEPAYVYNCRTSHAWPTDLALSSTYLPGSGLNFSILYGCPYLIEENIIRRLKHVTSEAAHPLLLPGILTELELQRHKRLVEKMVNKVEAKIYELDFEYATLGRSKEDVDERNEAKRSTWLDLTYLRNGLVGWNTQIGKMCEHADELKKKVFNMYEAGGPSQKKIKARLAAIRDEYDEKIRDCTMRVDGMAMATQWSHGETNVEIALATNQDSKVMRSIALVTMVFLPGTFFATVFSMTFFNWFTGDGTIRVSRYLWVYVLITVIFTCITVGSWYFFVVHRRKRVSAETPTV</sequence>
<name>A0A1Y1YRA4_9PLEO</name>
<proteinExistence type="predicted"/>
<feature type="transmembrane region" description="Helical" evidence="1">
    <location>
        <begin position="426"/>
        <end position="447"/>
    </location>
</feature>
<dbReference type="Gene3D" id="1.20.58.340">
    <property type="entry name" value="Magnesium transport protein CorA, transmembrane region"/>
    <property type="match status" value="1"/>
</dbReference>